<organism evidence="1 2">
    <name type="scientific">Imperialibacter roseus</name>
    <dbReference type="NCBI Taxonomy" id="1324217"/>
    <lineage>
        <taxon>Bacteria</taxon>
        <taxon>Pseudomonadati</taxon>
        <taxon>Bacteroidota</taxon>
        <taxon>Cytophagia</taxon>
        <taxon>Cytophagales</taxon>
        <taxon>Flammeovirgaceae</taxon>
        <taxon>Imperialibacter</taxon>
    </lineage>
</organism>
<dbReference type="EMBL" id="CP136051">
    <property type="protein sequence ID" value="WOK06548.1"/>
    <property type="molecule type" value="Genomic_DNA"/>
</dbReference>
<dbReference type="RefSeq" id="WP_317489263.1">
    <property type="nucleotide sequence ID" value="NZ_CP136051.1"/>
</dbReference>
<sequence>MFQRKAPGHCFGVFYLAKSISLYPIFCDIQASVNRITGLKSFDQLSLNQKINKLYVEGEFLFAIRYYGHKVNLYQLGSQLFEVFYNHKYDRIDKIEPFDDKSTRIKFYADQIKLPLQLF</sequence>
<proteinExistence type="predicted"/>
<name>A0ABZ0IQ23_9BACT</name>
<evidence type="ECO:0000313" key="2">
    <source>
        <dbReference type="Proteomes" id="UP001302349"/>
    </source>
</evidence>
<gene>
    <name evidence="1" type="ORF">RT717_26085</name>
</gene>
<protein>
    <submittedName>
        <fullName evidence="1">Uncharacterized protein</fullName>
    </submittedName>
</protein>
<accession>A0ABZ0IQ23</accession>
<keyword evidence="2" id="KW-1185">Reference proteome</keyword>
<evidence type="ECO:0000313" key="1">
    <source>
        <dbReference type="EMBL" id="WOK06548.1"/>
    </source>
</evidence>
<reference evidence="1 2" key="1">
    <citation type="journal article" date="2023" name="Microbiol. Resour. Announc.">
        <title>Complete Genome Sequence of Imperialibacter roseus strain P4T.</title>
        <authorList>
            <person name="Tizabi D.R."/>
            <person name="Bachvaroff T."/>
            <person name="Hill R.T."/>
        </authorList>
    </citation>
    <scope>NUCLEOTIDE SEQUENCE [LARGE SCALE GENOMIC DNA]</scope>
    <source>
        <strain evidence="1 2">P4T</strain>
    </source>
</reference>
<dbReference type="Proteomes" id="UP001302349">
    <property type="component" value="Chromosome"/>
</dbReference>